<dbReference type="Gene3D" id="1.10.1740.10">
    <property type="match status" value="1"/>
</dbReference>
<dbReference type="EMBL" id="JBJIAA010000014">
    <property type="protein sequence ID" value="MFL0251987.1"/>
    <property type="molecule type" value="Genomic_DNA"/>
</dbReference>
<dbReference type="InterPro" id="IPR014284">
    <property type="entry name" value="RNA_pol_sigma-70_dom"/>
</dbReference>
<organism evidence="2 3">
    <name type="scientific">Clostridium neuense</name>
    <dbReference type="NCBI Taxonomy" id="1728934"/>
    <lineage>
        <taxon>Bacteria</taxon>
        <taxon>Bacillati</taxon>
        <taxon>Bacillota</taxon>
        <taxon>Clostridia</taxon>
        <taxon>Eubacteriales</taxon>
        <taxon>Clostridiaceae</taxon>
        <taxon>Clostridium</taxon>
    </lineage>
</organism>
<protein>
    <submittedName>
        <fullName evidence="2">Sigma-70 family RNA polymerase sigma factor</fullName>
    </submittedName>
</protein>
<dbReference type="RefSeq" id="WP_406788639.1">
    <property type="nucleotide sequence ID" value="NZ_JBJIAA010000014.1"/>
</dbReference>
<name>A0ABW8TI57_9CLOT</name>
<evidence type="ECO:0000313" key="3">
    <source>
        <dbReference type="Proteomes" id="UP001623592"/>
    </source>
</evidence>
<sequence>MKENIIEFDKLCKEAKNGDGDAVWLIIEKLKPFIIKCSHSIYLKNYALEDIISVANIALLKSIKCFKLDSGKHFFPYAIITIKNELNMEIRKVAKCWMESSLNNYLEVSGENSGIFSSENSLEEDYIVKELIEARLKILSDEERKLIVSVFYKGVTLMEYSKFNNLSYKKCSNMKLKAMRKMKKVK</sequence>
<evidence type="ECO:0000313" key="2">
    <source>
        <dbReference type="EMBL" id="MFL0251987.1"/>
    </source>
</evidence>
<dbReference type="InterPro" id="IPR013325">
    <property type="entry name" value="RNA_pol_sigma_r2"/>
</dbReference>
<feature type="domain" description="RNA polymerase sigma-70 region 2" evidence="1">
    <location>
        <begin position="27"/>
        <end position="93"/>
    </location>
</feature>
<dbReference type="Proteomes" id="UP001623592">
    <property type="component" value="Unassembled WGS sequence"/>
</dbReference>
<gene>
    <name evidence="2" type="ORF">ACJDT4_16325</name>
</gene>
<dbReference type="InterPro" id="IPR013324">
    <property type="entry name" value="RNA_pol_sigma_r3/r4-like"/>
</dbReference>
<dbReference type="NCBIfam" id="TIGR02937">
    <property type="entry name" value="sigma70-ECF"/>
    <property type="match status" value="1"/>
</dbReference>
<comment type="caution">
    <text evidence="2">The sequence shown here is derived from an EMBL/GenBank/DDBJ whole genome shotgun (WGS) entry which is preliminary data.</text>
</comment>
<dbReference type="SUPFAM" id="SSF88946">
    <property type="entry name" value="Sigma2 domain of RNA polymerase sigma factors"/>
    <property type="match status" value="1"/>
</dbReference>
<dbReference type="InterPro" id="IPR007627">
    <property type="entry name" value="RNA_pol_sigma70_r2"/>
</dbReference>
<keyword evidence="3" id="KW-1185">Reference proteome</keyword>
<dbReference type="Pfam" id="PF04542">
    <property type="entry name" value="Sigma70_r2"/>
    <property type="match status" value="1"/>
</dbReference>
<reference evidence="2 3" key="1">
    <citation type="submission" date="2024-11" db="EMBL/GenBank/DDBJ databases">
        <authorList>
            <person name="Heng Y.C."/>
            <person name="Lim A.C.H."/>
            <person name="Lee J.K.Y."/>
            <person name="Kittelmann S."/>
        </authorList>
    </citation>
    <scope>NUCLEOTIDE SEQUENCE [LARGE SCALE GENOMIC DNA]</scope>
    <source>
        <strain evidence="2 3">WILCCON 0114</strain>
    </source>
</reference>
<accession>A0ABW8TI57</accession>
<proteinExistence type="predicted"/>
<dbReference type="SUPFAM" id="SSF88659">
    <property type="entry name" value="Sigma3 and sigma4 domains of RNA polymerase sigma factors"/>
    <property type="match status" value="1"/>
</dbReference>
<evidence type="ECO:0000259" key="1">
    <source>
        <dbReference type="Pfam" id="PF04542"/>
    </source>
</evidence>